<protein>
    <submittedName>
        <fullName evidence="1">Uncharacterized protein</fullName>
    </submittedName>
</protein>
<proteinExistence type="predicted"/>
<dbReference type="EMBL" id="JAEINI020000002">
    <property type="protein sequence ID" value="MCB5226159.1"/>
    <property type="molecule type" value="Genomic_DNA"/>
</dbReference>
<gene>
    <name evidence="1" type="ORF">JAO78_004955</name>
</gene>
<reference evidence="1 2" key="1">
    <citation type="submission" date="2021-10" db="EMBL/GenBank/DDBJ databases">
        <title>Alishewanella koreense sp. nov. isolated from seawater of southwestern coast in South Korea and the proposal for the reclassification of Rheinheimera perlucida and Rheinheimera tuosuensis as Arsukibacterium perlucida and Arsukibacterium tuosuensis.</title>
        <authorList>
            <person name="Kim K.H."/>
            <person name="Ruan W."/>
            <person name="Kim K.R."/>
            <person name="Baek J.H."/>
            <person name="Jeon C.O."/>
        </authorList>
    </citation>
    <scope>NUCLEOTIDE SEQUENCE [LARGE SCALE GENOMIC DNA]</scope>
    <source>
        <strain evidence="1 2">16-MA</strain>
    </source>
</reference>
<evidence type="ECO:0000313" key="1">
    <source>
        <dbReference type="EMBL" id="MCB5226159.1"/>
    </source>
</evidence>
<sequence length="85" mass="9750">MGRNWDWSFNHGKQRRLEAEILAQKAGTTVSQPPLHSHDGTMQSQFEKGWHSVTPVEIQHAIMPPTPSIGEALRQNKRLRDLLRI</sequence>
<name>A0ABS8C1H8_9ALTE</name>
<organism evidence="1 2">
    <name type="scientific">Alishewanella maricola</name>
    <dbReference type="NCBI Taxonomy" id="2795740"/>
    <lineage>
        <taxon>Bacteria</taxon>
        <taxon>Pseudomonadati</taxon>
        <taxon>Pseudomonadota</taxon>
        <taxon>Gammaproteobacteria</taxon>
        <taxon>Alteromonadales</taxon>
        <taxon>Alteromonadaceae</taxon>
        <taxon>Alishewanella</taxon>
    </lineage>
</organism>
<keyword evidence="2" id="KW-1185">Reference proteome</keyword>
<evidence type="ECO:0000313" key="2">
    <source>
        <dbReference type="Proteomes" id="UP000633814"/>
    </source>
</evidence>
<dbReference type="Proteomes" id="UP000633814">
    <property type="component" value="Unassembled WGS sequence"/>
</dbReference>
<comment type="caution">
    <text evidence="1">The sequence shown here is derived from an EMBL/GenBank/DDBJ whole genome shotgun (WGS) entry which is preliminary data.</text>
</comment>
<accession>A0ABS8C1H8</accession>
<dbReference type="RefSeq" id="WP_226750247.1">
    <property type="nucleotide sequence ID" value="NZ_JAEINI020000002.1"/>
</dbReference>